<keyword evidence="2" id="KW-0175">Coiled coil</keyword>
<comment type="similarity">
    <text evidence="1">Belongs to the MTFR1 family.</text>
</comment>
<dbReference type="AlphaFoldDB" id="A0A183ATC9"/>
<reference evidence="6" key="1">
    <citation type="submission" date="2016-06" db="UniProtKB">
        <authorList>
            <consortium name="WormBaseParasite"/>
        </authorList>
    </citation>
    <scope>IDENTIFICATION</scope>
</reference>
<dbReference type="GO" id="GO:0009060">
    <property type="term" value="P:aerobic respiration"/>
    <property type="evidence" value="ECO:0007669"/>
    <property type="project" value="TreeGrafter"/>
</dbReference>
<dbReference type="PANTHER" id="PTHR14215">
    <property type="entry name" value="PROTEIN OF UNKNOWN FUNCTION DUF729"/>
    <property type="match status" value="1"/>
</dbReference>
<feature type="region of interest" description="Disordered" evidence="3">
    <location>
        <begin position="1"/>
        <end position="36"/>
    </location>
</feature>
<dbReference type="EMBL" id="UZAN01048692">
    <property type="protein sequence ID" value="VDP86681.1"/>
    <property type="molecule type" value="Genomic_DNA"/>
</dbReference>
<dbReference type="GO" id="GO:0005739">
    <property type="term" value="C:mitochondrion"/>
    <property type="evidence" value="ECO:0007669"/>
    <property type="project" value="TreeGrafter"/>
</dbReference>
<feature type="region of interest" description="Disordered" evidence="3">
    <location>
        <begin position="113"/>
        <end position="135"/>
    </location>
</feature>
<evidence type="ECO:0000256" key="1">
    <source>
        <dbReference type="ARBA" id="ARBA00005807"/>
    </source>
</evidence>
<dbReference type="Proteomes" id="UP000272942">
    <property type="component" value="Unassembled WGS sequence"/>
</dbReference>
<proteinExistence type="inferred from homology"/>
<name>A0A183ATC9_9TREM</name>
<sequence length="427" mass="46569">MFVEAGNLSDLETDSSQLPKDCPSFRFVGSKQSEVESTRDDLLSEHWYTHSTPGHGSVNTPAHGVLSNRSHGIGKQSQLGTNFRCNRHRMRRNGQSGRESPFYGKRQYVTGSSSDLDEIECDSRHPPRGRPGVPSVEATQRINQLEIELNHLRSQLAELILRQERDALGPRIPEGVSSRAAADGESDGCEFGAKQTGVATTTGPPSQLTCPVPIPPPPPPPPPTIAFPANKTSTDDWRARLIEKKRAKGELFTISANTSMFEYGSIFRLVIYGACRKYADNRPFLFNSVSTSFAKFIFDAAKHEGIPTRTQKYSIIPVSIKACPLAAKGSSSSPTVSKTPSGSMHQVLRELQSGSIKLRSVPRSPGGTPIRAHKSPLSTSLDPCSIISRALKNKLSRMRTALNISSSEDGNSCENSLVDSKSETSHW</sequence>
<dbReference type="InterPro" id="IPR007972">
    <property type="entry name" value="Mtfr1"/>
</dbReference>
<evidence type="ECO:0000313" key="5">
    <source>
        <dbReference type="Proteomes" id="UP000272942"/>
    </source>
</evidence>
<protein>
    <submittedName>
        <fullName evidence="6">AXIN2</fullName>
    </submittedName>
</protein>
<evidence type="ECO:0000313" key="4">
    <source>
        <dbReference type="EMBL" id="VDP86681.1"/>
    </source>
</evidence>
<dbReference type="WBParaSite" id="ECPE_0001024601-mRNA-1">
    <property type="protein sequence ID" value="ECPE_0001024601-mRNA-1"/>
    <property type="gene ID" value="ECPE_0001024601"/>
</dbReference>
<reference evidence="4 5" key="2">
    <citation type="submission" date="2018-11" db="EMBL/GenBank/DDBJ databases">
        <authorList>
            <consortium name="Pathogen Informatics"/>
        </authorList>
    </citation>
    <scope>NUCLEOTIDE SEQUENCE [LARGE SCALE GENOMIC DNA]</scope>
    <source>
        <strain evidence="4 5">Egypt</strain>
    </source>
</reference>
<feature type="region of interest" description="Disordered" evidence="3">
    <location>
        <begin position="405"/>
        <end position="427"/>
    </location>
</feature>
<evidence type="ECO:0000256" key="2">
    <source>
        <dbReference type="SAM" id="Coils"/>
    </source>
</evidence>
<gene>
    <name evidence="4" type="ORF">ECPE_LOCUS10213</name>
</gene>
<feature type="compositionally biased region" description="Polar residues" evidence="3">
    <location>
        <begin position="405"/>
        <end position="419"/>
    </location>
</feature>
<evidence type="ECO:0000313" key="6">
    <source>
        <dbReference type="WBParaSite" id="ECPE_0001024601-mRNA-1"/>
    </source>
</evidence>
<dbReference type="GO" id="GO:0000266">
    <property type="term" value="P:mitochondrial fission"/>
    <property type="evidence" value="ECO:0007669"/>
    <property type="project" value="TreeGrafter"/>
</dbReference>
<dbReference type="OrthoDB" id="2133332at2759"/>
<feature type="coiled-coil region" evidence="2">
    <location>
        <begin position="135"/>
        <end position="162"/>
    </location>
</feature>
<feature type="region of interest" description="Disordered" evidence="3">
    <location>
        <begin position="358"/>
        <end position="377"/>
    </location>
</feature>
<keyword evidence="5" id="KW-1185">Reference proteome</keyword>
<dbReference type="Pfam" id="PF05308">
    <property type="entry name" value="Mito_fiss_reg"/>
    <property type="match status" value="1"/>
</dbReference>
<organism evidence="6">
    <name type="scientific">Echinostoma caproni</name>
    <dbReference type="NCBI Taxonomy" id="27848"/>
    <lineage>
        <taxon>Eukaryota</taxon>
        <taxon>Metazoa</taxon>
        <taxon>Spiralia</taxon>
        <taxon>Lophotrochozoa</taxon>
        <taxon>Platyhelminthes</taxon>
        <taxon>Trematoda</taxon>
        <taxon>Digenea</taxon>
        <taxon>Plagiorchiida</taxon>
        <taxon>Echinostomata</taxon>
        <taxon>Echinostomatoidea</taxon>
        <taxon>Echinostomatidae</taxon>
        <taxon>Echinostoma</taxon>
    </lineage>
</organism>
<accession>A0A183ATC9</accession>
<dbReference type="PANTHER" id="PTHR14215:SF0">
    <property type="entry name" value="WH2 DOMAIN-CONTAINING PROTEIN"/>
    <property type="match status" value="1"/>
</dbReference>
<evidence type="ECO:0000256" key="3">
    <source>
        <dbReference type="SAM" id="MobiDB-lite"/>
    </source>
</evidence>